<dbReference type="GO" id="GO:0015421">
    <property type="term" value="F:ABC-type oligopeptide transporter activity"/>
    <property type="evidence" value="ECO:0007669"/>
    <property type="project" value="TreeGrafter"/>
</dbReference>
<dbReference type="Pfam" id="PF00664">
    <property type="entry name" value="ABC_membrane"/>
    <property type="match status" value="1"/>
</dbReference>
<feature type="domain" description="ABC transporter" evidence="10">
    <location>
        <begin position="363"/>
        <end position="599"/>
    </location>
</feature>
<feature type="region of interest" description="Disordered" evidence="8">
    <location>
        <begin position="1"/>
        <end position="23"/>
    </location>
</feature>
<evidence type="ECO:0000256" key="8">
    <source>
        <dbReference type="SAM" id="MobiDB-lite"/>
    </source>
</evidence>
<dbReference type="PROSITE" id="PS50929">
    <property type="entry name" value="ABC_TM1F"/>
    <property type="match status" value="1"/>
</dbReference>
<dbReference type="PANTHER" id="PTHR43394">
    <property type="entry name" value="ATP-DEPENDENT PERMEASE MDL1, MITOCHONDRIAL"/>
    <property type="match status" value="1"/>
</dbReference>
<comment type="subcellular location">
    <subcellularLocation>
        <location evidence="1">Cell membrane</location>
        <topology evidence="1">Multi-pass membrane protein</topology>
    </subcellularLocation>
</comment>
<dbReference type="SUPFAM" id="SSF90123">
    <property type="entry name" value="ABC transporter transmembrane region"/>
    <property type="match status" value="1"/>
</dbReference>
<keyword evidence="6 9" id="KW-1133">Transmembrane helix</keyword>
<keyword evidence="7 9" id="KW-0472">Membrane</keyword>
<keyword evidence="3 9" id="KW-0812">Transmembrane</keyword>
<evidence type="ECO:0000259" key="10">
    <source>
        <dbReference type="PROSITE" id="PS50893"/>
    </source>
</evidence>
<dbReference type="Gene3D" id="3.40.50.300">
    <property type="entry name" value="P-loop containing nucleotide triphosphate hydrolases"/>
    <property type="match status" value="1"/>
</dbReference>
<reference evidence="13" key="1">
    <citation type="submission" date="2016-10" db="EMBL/GenBank/DDBJ databases">
        <authorList>
            <person name="Varghese N."/>
            <person name="Submissions S."/>
        </authorList>
    </citation>
    <scope>NUCLEOTIDE SEQUENCE [LARGE SCALE GENOMIC DNA]</scope>
    <source>
        <strain evidence="13">CGMCC 1.7655</strain>
    </source>
</reference>
<dbReference type="PROSITE" id="PS00211">
    <property type="entry name" value="ABC_TRANSPORTER_1"/>
    <property type="match status" value="1"/>
</dbReference>
<evidence type="ECO:0000256" key="9">
    <source>
        <dbReference type="SAM" id="Phobius"/>
    </source>
</evidence>
<evidence type="ECO:0000259" key="11">
    <source>
        <dbReference type="PROSITE" id="PS50929"/>
    </source>
</evidence>
<dbReference type="GO" id="GO:0005524">
    <property type="term" value="F:ATP binding"/>
    <property type="evidence" value="ECO:0007669"/>
    <property type="project" value="UniProtKB-KW"/>
</dbReference>
<evidence type="ECO:0000256" key="2">
    <source>
        <dbReference type="ARBA" id="ARBA00007577"/>
    </source>
</evidence>
<dbReference type="FunFam" id="3.40.50.300:FF:000251">
    <property type="entry name" value="ABC transporter B family member 19"/>
    <property type="match status" value="1"/>
</dbReference>
<feature type="transmembrane region" description="Helical" evidence="9">
    <location>
        <begin position="152"/>
        <end position="180"/>
    </location>
</feature>
<proteinExistence type="inferred from homology"/>
<dbReference type="SMART" id="SM00382">
    <property type="entry name" value="AAA"/>
    <property type="match status" value="1"/>
</dbReference>
<dbReference type="GO" id="GO:0090374">
    <property type="term" value="P:oligopeptide export from mitochondrion"/>
    <property type="evidence" value="ECO:0007669"/>
    <property type="project" value="TreeGrafter"/>
</dbReference>
<name>A0A1G9I1V6_9RHOB</name>
<dbReference type="InterPro" id="IPR017871">
    <property type="entry name" value="ABC_transporter-like_CS"/>
</dbReference>
<dbReference type="InterPro" id="IPR011527">
    <property type="entry name" value="ABC1_TM_dom"/>
</dbReference>
<feature type="transmembrane region" description="Helical" evidence="9">
    <location>
        <begin position="186"/>
        <end position="204"/>
    </location>
</feature>
<evidence type="ECO:0000313" key="12">
    <source>
        <dbReference type="EMBL" id="SDL19045.1"/>
    </source>
</evidence>
<dbReference type="PROSITE" id="PS50893">
    <property type="entry name" value="ABC_TRANSPORTER_2"/>
    <property type="match status" value="1"/>
</dbReference>
<evidence type="ECO:0000256" key="4">
    <source>
        <dbReference type="ARBA" id="ARBA00022741"/>
    </source>
</evidence>
<dbReference type="PANTHER" id="PTHR43394:SF1">
    <property type="entry name" value="ATP-BINDING CASSETTE SUB-FAMILY B MEMBER 10, MITOCHONDRIAL"/>
    <property type="match status" value="1"/>
</dbReference>
<dbReference type="NCBIfam" id="TIGR02204">
    <property type="entry name" value="MsbA_rel"/>
    <property type="match status" value="1"/>
</dbReference>
<keyword evidence="13" id="KW-1185">Reference proteome</keyword>
<dbReference type="InterPro" id="IPR036640">
    <property type="entry name" value="ABC1_TM_sf"/>
</dbReference>
<evidence type="ECO:0000313" key="13">
    <source>
        <dbReference type="Proteomes" id="UP000199555"/>
    </source>
</evidence>
<dbReference type="InterPro" id="IPR011918">
    <property type="entry name" value="ABC_MsbA_ATP-bd"/>
</dbReference>
<dbReference type="InterPro" id="IPR003593">
    <property type="entry name" value="AAA+_ATPase"/>
</dbReference>
<evidence type="ECO:0000256" key="7">
    <source>
        <dbReference type="ARBA" id="ARBA00023136"/>
    </source>
</evidence>
<keyword evidence="4" id="KW-0547">Nucleotide-binding</keyword>
<dbReference type="InterPro" id="IPR027417">
    <property type="entry name" value="P-loop_NTPase"/>
</dbReference>
<accession>A0A1G9I1V6</accession>
<dbReference type="Gene3D" id="1.20.1560.10">
    <property type="entry name" value="ABC transporter type 1, transmembrane domain"/>
    <property type="match status" value="1"/>
</dbReference>
<dbReference type="SUPFAM" id="SSF52540">
    <property type="entry name" value="P-loop containing nucleoside triphosphate hydrolases"/>
    <property type="match status" value="1"/>
</dbReference>
<evidence type="ECO:0000256" key="5">
    <source>
        <dbReference type="ARBA" id="ARBA00022840"/>
    </source>
</evidence>
<dbReference type="Proteomes" id="UP000199555">
    <property type="component" value="Unassembled WGS sequence"/>
</dbReference>
<feature type="transmembrane region" description="Helical" evidence="9">
    <location>
        <begin position="267"/>
        <end position="289"/>
    </location>
</feature>
<sequence length="614" mass="66157">MPTPSRTQRRSKPLARQPKPTIDRPTTRRIGALRALWPFLRPYRAMMAAALVALLATAAVSLVLPIAVRRIVDGFDQGAKLLDQYFLAALGIAAALALGTALRYALVTRLGERVVADIRRAVFDRVIGLSPAFFERVMTGEIISRITTDTTLILSVISSSVSLALRQTIVVIGGLVMLLITSPKLTGLLFLLVPVVIVPIIVLGRRLRVLSRENQDWIASSSGTASEALLAAQTVQAFTAEEPTRAAFARVTETAFGSAERRIRIRAVMTALVIFLIFAGVVGVLWVGARDVRAEVMTVGELVQFVIYAVLVAGSLGALSEIWGELQRAAGATERLGDLLATEDTLRDPAKPVPLPRPVAGRIDFDAVGFRYPTRPDISALDDVTLAIRPGETVALVGPSGAGKTTVVQLIQRFWDPDHGRVRIDGIDLRDMARDDFRRAIALVPQDPVIFATTARDNIRFGQPGATDAQIEAAARAANAHDFIMSLPEGYDTQLGERGVMLSGGQKQRIAIARAILRDAPILLLDEATSALDAQSERLVQDAIDALAQGRTTIIVAHRLATVKKADRIVVMEGGRIVQQGTHEELVAQGGLYARLARLQFTDGPVEAPAPVLA</sequence>
<dbReference type="InterPro" id="IPR039421">
    <property type="entry name" value="Type_1_exporter"/>
</dbReference>
<evidence type="ECO:0000256" key="6">
    <source>
        <dbReference type="ARBA" id="ARBA00022989"/>
    </source>
</evidence>
<dbReference type="Pfam" id="PF00005">
    <property type="entry name" value="ABC_tran"/>
    <property type="match status" value="1"/>
</dbReference>
<organism evidence="12 13">
    <name type="scientific">Paracoccus chinensis</name>
    <dbReference type="NCBI Taxonomy" id="525640"/>
    <lineage>
        <taxon>Bacteria</taxon>
        <taxon>Pseudomonadati</taxon>
        <taxon>Pseudomonadota</taxon>
        <taxon>Alphaproteobacteria</taxon>
        <taxon>Rhodobacterales</taxon>
        <taxon>Paracoccaceae</taxon>
        <taxon>Paracoccus</taxon>
    </lineage>
</organism>
<dbReference type="CDD" id="cd03249">
    <property type="entry name" value="ABC_MTABC3_MDL1_MDL2"/>
    <property type="match status" value="1"/>
</dbReference>
<protein>
    <submittedName>
        <fullName evidence="12">ATP-binding cassette, subfamily B</fullName>
    </submittedName>
</protein>
<evidence type="ECO:0000256" key="3">
    <source>
        <dbReference type="ARBA" id="ARBA00022692"/>
    </source>
</evidence>
<feature type="transmembrane region" description="Helical" evidence="9">
    <location>
        <begin position="85"/>
        <end position="106"/>
    </location>
</feature>
<evidence type="ECO:0000256" key="1">
    <source>
        <dbReference type="ARBA" id="ARBA00004651"/>
    </source>
</evidence>
<dbReference type="InterPro" id="IPR003439">
    <property type="entry name" value="ABC_transporter-like_ATP-bd"/>
</dbReference>
<gene>
    <name evidence="12" type="ORF">SAMN04487971_107108</name>
</gene>
<dbReference type="GO" id="GO:0016887">
    <property type="term" value="F:ATP hydrolysis activity"/>
    <property type="evidence" value="ECO:0007669"/>
    <property type="project" value="InterPro"/>
</dbReference>
<feature type="domain" description="ABC transmembrane type-1" evidence="11">
    <location>
        <begin position="48"/>
        <end position="328"/>
    </location>
</feature>
<comment type="similarity">
    <text evidence="2">Belongs to the ABC transporter superfamily. ABCB family. Multidrug resistance exporter (TC 3.A.1.201) subfamily.</text>
</comment>
<feature type="transmembrane region" description="Helical" evidence="9">
    <location>
        <begin position="301"/>
        <end position="319"/>
    </location>
</feature>
<dbReference type="GO" id="GO:0005886">
    <property type="term" value="C:plasma membrane"/>
    <property type="evidence" value="ECO:0007669"/>
    <property type="project" value="UniProtKB-SubCell"/>
</dbReference>
<dbReference type="STRING" id="525640.SAMN04487971_107108"/>
<keyword evidence="5 12" id="KW-0067">ATP-binding</keyword>
<dbReference type="AlphaFoldDB" id="A0A1G9I1V6"/>
<dbReference type="CDD" id="cd18575">
    <property type="entry name" value="ABC_6TM_bac_exporter_ABCB8_10_like"/>
    <property type="match status" value="1"/>
</dbReference>
<dbReference type="EMBL" id="FNGE01000007">
    <property type="protein sequence ID" value="SDL19045.1"/>
    <property type="molecule type" value="Genomic_DNA"/>
</dbReference>